<organism evidence="1 2">
    <name type="scientific">Gossypium arboreum</name>
    <name type="common">Tree cotton</name>
    <name type="synonym">Gossypium nanking</name>
    <dbReference type="NCBI Taxonomy" id="29729"/>
    <lineage>
        <taxon>Eukaryota</taxon>
        <taxon>Viridiplantae</taxon>
        <taxon>Streptophyta</taxon>
        <taxon>Embryophyta</taxon>
        <taxon>Tracheophyta</taxon>
        <taxon>Spermatophyta</taxon>
        <taxon>Magnoliopsida</taxon>
        <taxon>eudicotyledons</taxon>
        <taxon>Gunneridae</taxon>
        <taxon>Pentapetalae</taxon>
        <taxon>rosids</taxon>
        <taxon>malvids</taxon>
        <taxon>Malvales</taxon>
        <taxon>Malvaceae</taxon>
        <taxon>Malvoideae</taxon>
        <taxon>Gossypium</taxon>
    </lineage>
</organism>
<comment type="caution">
    <text evidence="1">The sequence shown here is derived from an EMBL/GenBank/DDBJ whole genome shotgun (WGS) entry which is preliminary data.</text>
</comment>
<reference evidence="1 2" key="1">
    <citation type="submission" date="2023-03" db="EMBL/GenBank/DDBJ databases">
        <title>WGS of Gossypium arboreum.</title>
        <authorList>
            <person name="Yu D."/>
        </authorList>
    </citation>
    <scope>NUCLEOTIDE SEQUENCE [LARGE SCALE GENOMIC DNA]</scope>
    <source>
        <tissue evidence="1">Leaf</tissue>
    </source>
</reference>
<sequence length="103" mass="12054">MITERNLSAGLEEKEHLTKYVDKCYNNSVYYQIQAGIDLITKAQNLLQQKTCRFWIDGRKIMTYDTGNNHDDMNKESIQLLKKIAEIEIDDFPSYIIEDTKST</sequence>
<protein>
    <submittedName>
        <fullName evidence="1">Uncharacterized protein</fullName>
    </submittedName>
</protein>
<evidence type="ECO:0000313" key="1">
    <source>
        <dbReference type="EMBL" id="KAK5836808.1"/>
    </source>
</evidence>
<keyword evidence="2" id="KW-1185">Reference proteome</keyword>
<dbReference type="EMBL" id="JARKNE010000004">
    <property type="protein sequence ID" value="KAK5836808.1"/>
    <property type="molecule type" value="Genomic_DNA"/>
</dbReference>
<dbReference type="Proteomes" id="UP001358586">
    <property type="component" value="Chromosome 4"/>
</dbReference>
<gene>
    <name evidence="1" type="ORF">PVK06_012609</name>
</gene>
<accession>A0ABR0QCU0</accession>
<evidence type="ECO:0000313" key="2">
    <source>
        <dbReference type="Proteomes" id="UP001358586"/>
    </source>
</evidence>
<name>A0ABR0QCU0_GOSAR</name>
<proteinExistence type="predicted"/>